<proteinExistence type="predicted"/>
<protein>
    <recommendedName>
        <fullName evidence="3">Transposase</fullName>
    </recommendedName>
</protein>
<evidence type="ECO:0000313" key="2">
    <source>
        <dbReference type="Proteomes" id="UP001501474"/>
    </source>
</evidence>
<organism evidence="1 2">
    <name type="scientific">Streptomyces indiaensis</name>
    <dbReference type="NCBI Taxonomy" id="284033"/>
    <lineage>
        <taxon>Bacteria</taxon>
        <taxon>Bacillati</taxon>
        <taxon>Actinomycetota</taxon>
        <taxon>Actinomycetes</taxon>
        <taxon>Kitasatosporales</taxon>
        <taxon>Streptomycetaceae</taxon>
        <taxon>Streptomyces</taxon>
    </lineage>
</organism>
<dbReference type="Proteomes" id="UP001501474">
    <property type="component" value="Unassembled WGS sequence"/>
</dbReference>
<evidence type="ECO:0008006" key="3">
    <source>
        <dbReference type="Google" id="ProtNLM"/>
    </source>
</evidence>
<sequence>MEEIVLQLKELLFPSIADVAVLSVDVSIAIVRVDAECTANGAVCPACGVWSNRVQLMCPAPDEALFFS</sequence>
<reference evidence="1 2" key="1">
    <citation type="journal article" date="2019" name="Int. J. Syst. Evol. Microbiol.">
        <title>The Global Catalogue of Microorganisms (GCM) 10K type strain sequencing project: providing services to taxonomists for standard genome sequencing and annotation.</title>
        <authorList>
            <consortium name="The Broad Institute Genomics Platform"/>
            <consortium name="The Broad Institute Genome Sequencing Center for Infectious Disease"/>
            <person name="Wu L."/>
            <person name="Ma J."/>
        </authorList>
    </citation>
    <scope>NUCLEOTIDE SEQUENCE [LARGE SCALE GENOMIC DNA]</scope>
    <source>
        <strain evidence="1 2">JCM 3053</strain>
    </source>
</reference>
<keyword evidence="2" id="KW-1185">Reference proteome</keyword>
<comment type="caution">
    <text evidence="1">The sequence shown here is derived from an EMBL/GenBank/DDBJ whole genome shotgun (WGS) entry which is preliminary data.</text>
</comment>
<dbReference type="RefSeq" id="WP_234849220.1">
    <property type="nucleotide sequence ID" value="NZ_BAAART010000055.1"/>
</dbReference>
<accession>A0ABN3DGC1</accession>
<gene>
    <name evidence="1" type="ORF">GCM10010104_24880</name>
</gene>
<dbReference type="EMBL" id="BAAART010000055">
    <property type="protein sequence ID" value="GAA2230482.1"/>
    <property type="molecule type" value="Genomic_DNA"/>
</dbReference>
<name>A0ABN3DGC1_9ACTN</name>
<evidence type="ECO:0000313" key="1">
    <source>
        <dbReference type="EMBL" id="GAA2230482.1"/>
    </source>
</evidence>